<comment type="caution">
    <text evidence="3">The sequence shown here is derived from an EMBL/GenBank/DDBJ whole genome shotgun (WGS) entry which is preliminary data.</text>
</comment>
<dbReference type="RefSeq" id="WP_133755786.1">
    <property type="nucleotide sequence ID" value="NZ_SOAW01000003.1"/>
</dbReference>
<feature type="transmembrane region" description="Helical" evidence="2">
    <location>
        <begin position="71"/>
        <end position="102"/>
    </location>
</feature>
<sequence length="136" mass="13580">MDWADALASQLPSIVLLLVVIGCLVAVIKLAVPGAPRTFGAVGFGVIILAEVTGLVGQVIGLALMGQGGQLASVALVTGLSSGIATILIAIGFILVTVALVIGHKQPRAGAPIPDAESPRVSRKQARGADGSDPRA</sequence>
<gene>
    <name evidence="3" type="ORF">CLV29_2875</name>
</gene>
<reference evidence="3 4" key="1">
    <citation type="submission" date="2019-03" db="EMBL/GenBank/DDBJ databases">
        <title>Genomic Encyclopedia of Archaeal and Bacterial Type Strains, Phase II (KMG-II): from individual species to whole genera.</title>
        <authorList>
            <person name="Goeker M."/>
        </authorList>
    </citation>
    <scope>NUCLEOTIDE SEQUENCE [LARGE SCALE GENOMIC DNA]</scope>
    <source>
        <strain evidence="3 4">DSM 24323</strain>
    </source>
</reference>
<organism evidence="3 4">
    <name type="scientific">Naumannella halotolerans</name>
    <dbReference type="NCBI Taxonomy" id="993414"/>
    <lineage>
        <taxon>Bacteria</taxon>
        <taxon>Bacillati</taxon>
        <taxon>Actinomycetota</taxon>
        <taxon>Actinomycetes</taxon>
        <taxon>Propionibacteriales</taxon>
        <taxon>Propionibacteriaceae</taxon>
        <taxon>Naumannella</taxon>
    </lineage>
</organism>
<keyword evidence="2" id="KW-1133">Transmembrane helix</keyword>
<feature type="region of interest" description="Disordered" evidence="1">
    <location>
        <begin position="108"/>
        <end position="136"/>
    </location>
</feature>
<feature type="transmembrane region" description="Helical" evidence="2">
    <location>
        <begin position="12"/>
        <end position="32"/>
    </location>
</feature>
<evidence type="ECO:0000256" key="1">
    <source>
        <dbReference type="SAM" id="MobiDB-lite"/>
    </source>
</evidence>
<dbReference type="EMBL" id="SOAW01000003">
    <property type="protein sequence ID" value="TDT29854.1"/>
    <property type="molecule type" value="Genomic_DNA"/>
</dbReference>
<dbReference type="Proteomes" id="UP000295371">
    <property type="component" value="Unassembled WGS sequence"/>
</dbReference>
<keyword evidence="2" id="KW-0472">Membrane</keyword>
<keyword evidence="4" id="KW-1185">Reference proteome</keyword>
<proteinExistence type="predicted"/>
<evidence type="ECO:0000256" key="2">
    <source>
        <dbReference type="SAM" id="Phobius"/>
    </source>
</evidence>
<keyword evidence="2" id="KW-0812">Transmembrane</keyword>
<feature type="transmembrane region" description="Helical" evidence="2">
    <location>
        <begin position="39"/>
        <end position="65"/>
    </location>
</feature>
<name>A0A4R7IYS0_9ACTN</name>
<protein>
    <submittedName>
        <fullName evidence="3">Uncharacterized protein</fullName>
    </submittedName>
</protein>
<evidence type="ECO:0000313" key="3">
    <source>
        <dbReference type="EMBL" id="TDT29854.1"/>
    </source>
</evidence>
<evidence type="ECO:0000313" key="4">
    <source>
        <dbReference type="Proteomes" id="UP000295371"/>
    </source>
</evidence>
<dbReference type="AlphaFoldDB" id="A0A4R7IYS0"/>
<accession>A0A4R7IYS0</accession>